<reference evidence="1 2" key="1">
    <citation type="submission" date="2016-05" db="EMBL/GenBank/DDBJ databases">
        <title>Niabella ginsenosidivorans BS26 whole genome sequencing.</title>
        <authorList>
            <person name="Im W.T."/>
            <person name="Siddiqi M.Z."/>
        </authorList>
    </citation>
    <scope>NUCLEOTIDE SEQUENCE [LARGE SCALE GENOMIC DNA]</scope>
    <source>
        <strain evidence="1 2">BS26</strain>
    </source>
</reference>
<dbReference type="AlphaFoldDB" id="A0A1A9I929"/>
<protein>
    <recommendedName>
        <fullName evidence="3">3-oxoacyl-ACP synthase</fullName>
    </recommendedName>
</protein>
<dbReference type="EMBL" id="CP015772">
    <property type="protein sequence ID" value="ANH84073.1"/>
    <property type="molecule type" value="Genomic_DNA"/>
</dbReference>
<proteinExistence type="predicted"/>
<dbReference type="KEGG" id="nia:A8C56_19630"/>
<keyword evidence="2" id="KW-1185">Reference proteome</keyword>
<dbReference type="GO" id="GO:0016746">
    <property type="term" value="F:acyltransferase activity"/>
    <property type="evidence" value="ECO:0007669"/>
    <property type="project" value="InterPro"/>
</dbReference>
<gene>
    <name evidence="1" type="ORF">A8C56_19630</name>
</gene>
<name>A0A1A9I929_9BACT</name>
<evidence type="ECO:0008006" key="3">
    <source>
        <dbReference type="Google" id="ProtNLM"/>
    </source>
</evidence>
<dbReference type="STRING" id="1176587.A8C56_19630"/>
<accession>A0A1A9I929</accession>
<evidence type="ECO:0000313" key="2">
    <source>
        <dbReference type="Proteomes" id="UP000077667"/>
    </source>
</evidence>
<dbReference type="Proteomes" id="UP000077667">
    <property type="component" value="Chromosome"/>
</dbReference>
<dbReference type="InterPro" id="IPR016039">
    <property type="entry name" value="Thiolase-like"/>
</dbReference>
<evidence type="ECO:0000313" key="1">
    <source>
        <dbReference type="EMBL" id="ANH84073.1"/>
    </source>
</evidence>
<organism evidence="1 2">
    <name type="scientific">Niabella ginsenosidivorans</name>
    <dbReference type="NCBI Taxonomy" id="1176587"/>
    <lineage>
        <taxon>Bacteria</taxon>
        <taxon>Pseudomonadati</taxon>
        <taxon>Bacteroidota</taxon>
        <taxon>Chitinophagia</taxon>
        <taxon>Chitinophagales</taxon>
        <taxon>Chitinophagaceae</taxon>
        <taxon>Niabella</taxon>
    </lineage>
</organism>
<sequence>MYIKAAILLRNGRIIKDDVVIFRSAEKGVLFLNEAYERLAVNYPRFYKMDTLSKMGTVAAAVLLKDSFDPAARQPDEAGIVLSNRNASIEADAQYWEASQEYPSPALFVYTLPNIVIGELSIRYQFKGENAFFVSEAFDAEWLHWYVTDLMTRNLLKTCMCGWLDVFDDQLDACLFLVESDTSETGSTFTAENLKSIYNKNYGK</sequence>
<dbReference type="SUPFAM" id="SSF53901">
    <property type="entry name" value="Thiolase-like"/>
    <property type="match status" value="1"/>
</dbReference>